<organism evidence="1 2">
    <name type="scientific">Danionella cerebrum</name>
    <dbReference type="NCBI Taxonomy" id="2873325"/>
    <lineage>
        <taxon>Eukaryota</taxon>
        <taxon>Metazoa</taxon>
        <taxon>Chordata</taxon>
        <taxon>Craniata</taxon>
        <taxon>Vertebrata</taxon>
        <taxon>Euteleostomi</taxon>
        <taxon>Actinopterygii</taxon>
        <taxon>Neopterygii</taxon>
        <taxon>Teleostei</taxon>
        <taxon>Ostariophysi</taxon>
        <taxon>Cypriniformes</taxon>
        <taxon>Danionidae</taxon>
        <taxon>Danioninae</taxon>
        <taxon>Danionella</taxon>
    </lineage>
</organism>
<reference evidence="1 2" key="1">
    <citation type="journal article" date="2019" name="Sci. Data">
        <title>Hybrid genome assembly and annotation of Danionella translucida.</title>
        <authorList>
            <person name="Kadobianskyi M."/>
            <person name="Schulze L."/>
            <person name="Schuelke M."/>
            <person name="Judkewitz B."/>
        </authorList>
    </citation>
    <scope>NUCLEOTIDE SEQUENCE [LARGE SCALE GENOMIC DNA]</scope>
    <source>
        <strain evidence="1 2">Bolton</strain>
    </source>
</reference>
<accession>A0A553MM27</accession>
<dbReference type="EMBL" id="SRMA01027355">
    <property type="protein sequence ID" value="TRY54240.1"/>
    <property type="molecule type" value="Genomic_DNA"/>
</dbReference>
<evidence type="ECO:0000313" key="1">
    <source>
        <dbReference type="EMBL" id="TRY54240.1"/>
    </source>
</evidence>
<comment type="caution">
    <text evidence="1">The sequence shown here is derived from an EMBL/GenBank/DDBJ whole genome shotgun (WGS) entry which is preliminary data.</text>
</comment>
<dbReference type="Proteomes" id="UP000316079">
    <property type="component" value="Unassembled WGS sequence"/>
</dbReference>
<proteinExistence type="predicted"/>
<sequence length="148" mass="16768">MIGTDRTVEQDREPLLHHLSQFPTVMLLSLMPSAVPTEKCDMQCIGSLCQCVYLLIPDSDVSDYDTPKAEHGMMLLKVFGSDEKNSLQSKREQDEEQMTIDRHPAAFRHFFCPLLCILLGAERSAAESILYHGNGTSFVFHVTEFFLK</sequence>
<dbReference type="AlphaFoldDB" id="A0A553MM27"/>
<gene>
    <name evidence="1" type="ORF">DNTS_035432</name>
</gene>
<name>A0A553MM27_9TELE</name>
<evidence type="ECO:0000313" key="2">
    <source>
        <dbReference type="Proteomes" id="UP000316079"/>
    </source>
</evidence>
<protein>
    <submittedName>
        <fullName evidence="1">Uncharacterized protein</fullName>
    </submittedName>
</protein>
<keyword evidence="2" id="KW-1185">Reference proteome</keyword>